<dbReference type="PANTHER" id="PTHR43877">
    <property type="entry name" value="AMINOALKYLPHOSPHONATE N-ACETYLTRANSFERASE-RELATED-RELATED"/>
    <property type="match status" value="1"/>
</dbReference>
<evidence type="ECO:0000259" key="3">
    <source>
        <dbReference type="PROSITE" id="PS51186"/>
    </source>
</evidence>
<gene>
    <name evidence="4" type="ORF">J2X09_003332</name>
</gene>
<dbReference type="Proteomes" id="UP001265550">
    <property type="component" value="Unassembled WGS sequence"/>
</dbReference>
<organism evidence="4 5">
    <name type="scientific">Hydrogenophaga laconesensis</name>
    <dbReference type="NCBI Taxonomy" id="1805971"/>
    <lineage>
        <taxon>Bacteria</taxon>
        <taxon>Pseudomonadati</taxon>
        <taxon>Pseudomonadota</taxon>
        <taxon>Betaproteobacteria</taxon>
        <taxon>Burkholderiales</taxon>
        <taxon>Comamonadaceae</taxon>
        <taxon>Hydrogenophaga</taxon>
    </lineage>
</organism>
<keyword evidence="1" id="KW-0808">Transferase</keyword>
<accession>A0ABU1VDM0</accession>
<proteinExistence type="predicted"/>
<dbReference type="CDD" id="cd04301">
    <property type="entry name" value="NAT_SF"/>
    <property type="match status" value="1"/>
</dbReference>
<dbReference type="EMBL" id="JAVDWE010000009">
    <property type="protein sequence ID" value="MDR7095581.1"/>
    <property type="molecule type" value="Genomic_DNA"/>
</dbReference>
<protein>
    <submittedName>
        <fullName evidence="4">GNAT superfamily N-acetyltransferase</fullName>
    </submittedName>
</protein>
<feature type="domain" description="N-acetyltransferase" evidence="3">
    <location>
        <begin position="7"/>
        <end position="149"/>
    </location>
</feature>
<dbReference type="PROSITE" id="PS51186">
    <property type="entry name" value="GNAT"/>
    <property type="match status" value="1"/>
</dbReference>
<comment type="caution">
    <text evidence="4">The sequence shown here is derived from an EMBL/GenBank/DDBJ whole genome shotgun (WGS) entry which is preliminary data.</text>
</comment>
<keyword evidence="2" id="KW-0012">Acyltransferase</keyword>
<evidence type="ECO:0000313" key="5">
    <source>
        <dbReference type="Proteomes" id="UP001265550"/>
    </source>
</evidence>
<evidence type="ECO:0000313" key="4">
    <source>
        <dbReference type="EMBL" id="MDR7095581.1"/>
    </source>
</evidence>
<dbReference type="SUPFAM" id="SSF55729">
    <property type="entry name" value="Acyl-CoA N-acyltransferases (Nat)"/>
    <property type="match status" value="1"/>
</dbReference>
<dbReference type="InterPro" id="IPR016181">
    <property type="entry name" value="Acyl_CoA_acyltransferase"/>
</dbReference>
<dbReference type="Gene3D" id="3.40.630.30">
    <property type="match status" value="1"/>
</dbReference>
<keyword evidence="5" id="KW-1185">Reference proteome</keyword>
<dbReference type="InterPro" id="IPR050832">
    <property type="entry name" value="Bact_Acetyltransf"/>
</dbReference>
<name>A0ABU1VDM0_9BURK</name>
<reference evidence="4 5" key="1">
    <citation type="submission" date="2023-07" db="EMBL/GenBank/DDBJ databases">
        <title>Sorghum-associated microbial communities from plants grown in Nebraska, USA.</title>
        <authorList>
            <person name="Schachtman D."/>
        </authorList>
    </citation>
    <scope>NUCLEOTIDE SEQUENCE [LARGE SCALE GENOMIC DNA]</scope>
    <source>
        <strain evidence="4 5">BE240</strain>
    </source>
</reference>
<dbReference type="RefSeq" id="WP_310308805.1">
    <property type="nucleotide sequence ID" value="NZ_JAVDWE010000009.1"/>
</dbReference>
<dbReference type="Pfam" id="PF00583">
    <property type="entry name" value="Acetyltransf_1"/>
    <property type="match status" value="1"/>
</dbReference>
<evidence type="ECO:0000256" key="2">
    <source>
        <dbReference type="ARBA" id="ARBA00023315"/>
    </source>
</evidence>
<sequence length="149" mass="16108">MTVPASVFIRPATIADVSAMFRIRTSVRENTLTVEELAQLGVTPESLAQAVSGAVCAWVAEVAGEPVGFSMVDLATACLFAAFVQPAHEGRGIGKRLIRVSEEALFQRHAVAWLETARNSRAAGVYRHLGWGNERDVGDGDVRMEKQRA</sequence>
<dbReference type="InterPro" id="IPR000182">
    <property type="entry name" value="GNAT_dom"/>
</dbReference>
<evidence type="ECO:0000256" key="1">
    <source>
        <dbReference type="ARBA" id="ARBA00022679"/>
    </source>
</evidence>